<dbReference type="STRING" id="388408.LAX5112_02434"/>
<evidence type="ECO:0000313" key="1">
    <source>
        <dbReference type="EMBL" id="CTQ70256.1"/>
    </source>
</evidence>
<reference evidence="2" key="1">
    <citation type="submission" date="2015-07" db="EMBL/GenBank/DDBJ databases">
        <authorList>
            <person name="Rodrigo-Torres Lidia"/>
            <person name="Arahal R.David."/>
        </authorList>
    </citation>
    <scope>NUCLEOTIDE SEQUENCE [LARGE SCALE GENOMIC DNA]</scope>
    <source>
        <strain evidence="2">CECT 5112</strain>
    </source>
</reference>
<accession>A0A0M7A756</accession>
<dbReference type="AlphaFoldDB" id="A0A0M7A756"/>
<dbReference type="Proteomes" id="UP000053235">
    <property type="component" value="Unassembled WGS sequence"/>
</dbReference>
<organism evidence="1 2">
    <name type="scientific">Roseibium alexandrii</name>
    <dbReference type="NCBI Taxonomy" id="388408"/>
    <lineage>
        <taxon>Bacteria</taxon>
        <taxon>Pseudomonadati</taxon>
        <taxon>Pseudomonadota</taxon>
        <taxon>Alphaproteobacteria</taxon>
        <taxon>Hyphomicrobiales</taxon>
        <taxon>Stappiaceae</taxon>
        <taxon>Roseibium</taxon>
    </lineage>
</organism>
<protein>
    <submittedName>
        <fullName evidence="1">Uncharacterized protein</fullName>
    </submittedName>
</protein>
<evidence type="ECO:0000313" key="2">
    <source>
        <dbReference type="Proteomes" id="UP000053235"/>
    </source>
</evidence>
<dbReference type="OrthoDB" id="7866404at2"/>
<name>A0A0M7A756_9HYPH</name>
<keyword evidence="2" id="KW-1185">Reference proteome</keyword>
<proteinExistence type="predicted"/>
<sequence>MTELIGAAALAVGGYWIVQRIKRKMANVEAQISKAAAKADPAGRGEKLVLDPVSGKYRPQS</sequence>
<dbReference type="RefSeq" id="WP_008193716.1">
    <property type="nucleotide sequence ID" value="NZ_CXWD01000008.1"/>
</dbReference>
<dbReference type="EMBL" id="CXWD01000008">
    <property type="protein sequence ID" value="CTQ70256.1"/>
    <property type="molecule type" value="Genomic_DNA"/>
</dbReference>
<gene>
    <name evidence="1" type="ORF">LAX5112_02434</name>
</gene>